<keyword evidence="1" id="KW-0812">Transmembrane</keyword>
<name>A0A173MD51_9BACT</name>
<keyword evidence="1" id="KW-0472">Membrane</keyword>
<reference evidence="3" key="1">
    <citation type="submission" date="2017-01" db="EMBL/GenBank/DDBJ databases">
        <authorList>
            <person name="Varghese N."/>
            <person name="Submissions S."/>
        </authorList>
    </citation>
    <scope>NUCLEOTIDE SEQUENCE [LARGE SCALE GENOMIC DNA]</scope>
    <source>
        <strain evidence="3">DSM 21054</strain>
    </source>
</reference>
<organism evidence="2 3">
    <name type="scientific">Filimonas lacunae</name>
    <dbReference type="NCBI Taxonomy" id="477680"/>
    <lineage>
        <taxon>Bacteria</taxon>
        <taxon>Pseudomonadati</taxon>
        <taxon>Bacteroidota</taxon>
        <taxon>Chitinophagia</taxon>
        <taxon>Chitinophagales</taxon>
        <taxon>Chitinophagaceae</taxon>
        <taxon>Filimonas</taxon>
    </lineage>
</organism>
<evidence type="ECO:0000313" key="2">
    <source>
        <dbReference type="EMBL" id="SIT21683.1"/>
    </source>
</evidence>
<dbReference type="OrthoDB" id="666176at2"/>
<protein>
    <submittedName>
        <fullName evidence="2">Uncharacterized protein</fullName>
    </submittedName>
</protein>
<evidence type="ECO:0000256" key="1">
    <source>
        <dbReference type="SAM" id="Phobius"/>
    </source>
</evidence>
<dbReference type="InterPro" id="IPR039449">
    <property type="entry name" value="TssO"/>
</dbReference>
<dbReference type="RefSeq" id="WP_076380018.1">
    <property type="nucleotide sequence ID" value="NZ_AP017422.1"/>
</dbReference>
<sequence>MEAHISMEQKERQQHFIYLLLLTLCGVVLLSVIFLRKMDSPFKNDMAFEMYLLEEHQHFNARQQDIAPFMSKTFDKIEVLPISQLQGFSETDITNSIADIASITENKQITDIRKENYGQIALFYKMYFADKKIAFAKLQNITQYEKQYTECSIGFKEKEQQLSQKNAAIAARSN</sequence>
<proteinExistence type="predicted"/>
<keyword evidence="3" id="KW-1185">Reference proteome</keyword>
<gene>
    <name evidence="2" type="ORF">SAMN05421788_105177</name>
</gene>
<feature type="transmembrane region" description="Helical" evidence="1">
    <location>
        <begin position="16"/>
        <end position="35"/>
    </location>
</feature>
<dbReference type="STRING" id="477680.SAMN05421788_105177"/>
<evidence type="ECO:0000313" key="3">
    <source>
        <dbReference type="Proteomes" id="UP000186917"/>
    </source>
</evidence>
<dbReference type="AlphaFoldDB" id="A0A173MD51"/>
<dbReference type="EMBL" id="FTOR01000005">
    <property type="protein sequence ID" value="SIT21683.1"/>
    <property type="molecule type" value="Genomic_DNA"/>
</dbReference>
<dbReference type="KEGG" id="fln:FLA_1375"/>
<dbReference type="Pfam" id="PF17561">
    <property type="entry name" value="TssO"/>
    <property type="match status" value="1"/>
</dbReference>
<keyword evidence="1" id="KW-1133">Transmembrane helix</keyword>
<dbReference type="Proteomes" id="UP000186917">
    <property type="component" value="Unassembled WGS sequence"/>
</dbReference>
<accession>A0A173MD51</accession>